<reference evidence="2 3" key="1">
    <citation type="journal article" date="2021" name="Nat. Plants">
        <title>The Taxus genome provides insights into paclitaxel biosynthesis.</title>
        <authorList>
            <person name="Xiong X."/>
            <person name="Gou J."/>
            <person name="Liao Q."/>
            <person name="Li Y."/>
            <person name="Zhou Q."/>
            <person name="Bi G."/>
            <person name="Li C."/>
            <person name="Du R."/>
            <person name="Wang X."/>
            <person name="Sun T."/>
            <person name="Guo L."/>
            <person name="Liang H."/>
            <person name="Lu P."/>
            <person name="Wu Y."/>
            <person name="Zhang Z."/>
            <person name="Ro D.K."/>
            <person name="Shang Y."/>
            <person name="Huang S."/>
            <person name="Yan J."/>
        </authorList>
    </citation>
    <scope>NUCLEOTIDE SEQUENCE [LARGE SCALE GENOMIC DNA]</scope>
    <source>
        <strain evidence="2">Ta-2019</strain>
    </source>
</reference>
<sequence length="74" mass="8342">MGETKVDVFVVETRRDVNVSSIERMSDEKIDEDETISGIDGRSDKEAGRDESISNNGEIFKDKLSEDGRISEFK</sequence>
<dbReference type="AlphaFoldDB" id="A0AA38CKX0"/>
<accession>A0AA38CKX0</accession>
<protein>
    <submittedName>
        <fullName evidence="2">Uncharacterized protein</fullName>
    </submittedName>
</protein>
<evidence type="ECO:0000256" key="1">
    <source>
        <dbReference type="SAM" id="MobiDB-lite"/>
    </source>
</evidence>
<evidence type="ECO:0000313" key="2">
    <source>
        <dbReference type="EMBL" id="KAH9301741.1"/>
    </source>
</evidence>
<organism evidence="2 3">
    <name type="scientific">Taxus chinensis</name>
    <name type="common">Chinese yew</name>
    <name type="synonym">Taxus wallichiana var. chinensis</name>
    <dbReference type="NCBI Taxonomy" id="29808"/>
    <lineage>
        <taxon>Eukaryota</taxon>
        <taxon>Viridiplantae</taxon>
        <taxon>Streptophyta</taxon>
        <taxon>Embryophyta</taxon>
        <taxon>Tracheophyta</taxon>
        <taxon>Spermatophyta</taxon>
        <taxon>Pinopsida</taxon>
        <taxon>Pinidae</taxon>
        <taxon>Conifers II</taxon>
        <taxon>Cupressales</taxon>
        <taxon>Taxaceae</taxon>
        <taxon>Taxus</taxon>
    </lineage>
</organism>
<dbReference type="Proteomes" id="UP000824469">
    <property type="component" value="Unassembled WGS sequence"/>
</dbReference>
<gene>
    <name evidence="2" type="ORF">KI387_013324</name>
</gene>
<evidence type="ECO:0000313" key="3">
    <source>
        <dbReference type="Proteomes" id="UP000824469"/>
    </source>
</evidence>
<feature type="compositionally biased region" description="Basic and acidic residues" evidence="1">
    <location>
        <begin position="41"/>
        <end position="52"/>
    </location>
</feature>
<keyword evidence="3" id="KW-1185">Reference proteome</keyword>
<dbReference type="EMBL" id="JAHRHJ020000009">
    <property type="protein sequence ID" value="KAH9301741.1"/>
    <property type="molecule type" value="Genomic_DNA"/>
</dbReference>
<proteinExistence type="predicted"/>
<name>A0AA38CKX0_TAXCH</name>
<feature type="region of interest" description="Disordered" evidence="1">
    <location>
        <begin position="29"/>
        <end position="61"/>
    </location>
</feature>
<comment type="caution">
    <text evidence="2">The sequence shown here is derived from an EMBL/GenBank/DDBJ whole genome shotgun (WGS) entry which is preliminary data.</text>
</comment>